<reference evidence="2 3" key="1">
    <citation type="journal article" date="2019" name="Nat. Med.">
        <title>A library of human gut bacterial isolates paired with longitudinal multiomics data enables mechanistic microbiome research.</title>
        <authorList>
            <person name="Poyet M."/>
            <person name="Groussin M."/>
            <person name="Gibbons S.M."/>
            <person name="Avila-Pacheco J."/>
            <person name="Jiang X."/>
            <person name="Kearney S.M."/>
            <person name="Perrotta A.R."/>
            <person name="Berdy B."/>
            <person name="Zhao S."/>
            <person name="Lieberman T.D."/>
            <person name="Swanson P.K."/>
            <person name="Smith M."/>
            <person name="Roesemann S."/>
            <person name="Alexander J.E."/>
            <person name="Rich S.A."/>
            <person name="Livny J."/>
            <person name="Vlamakis H."/>
            <person name="Clish C."/>
            <person name="Bullock K."/>
            <person name="Deik A."/>
            <person name="Scott J."/>
            <person name="Pierce K.A."/>
            <person name="Xavier R.J."/>
            <person name="Alm E.J."/>
        </authorList>
    </citation>
    <scope>NUCLEOTIDE SEQUENCE [LARGE SCALE GENOMIC DNA]</scope>
    <source>
        <strain evidence="2 3">BIOML-A198</strain>
    </source>
</reference>
<proteinExistence type="predicted"/>
<evidence type="ECO:0000256" key="1">
    <source>
        <dbReference type="ARBA" id="ARBA00023125"/>
    </source>
</evidence>
<accession>A0A173SBV3</accession>
<dbReference type="RefSeq" id="WP_006784202.1">
    <property type="nucleotide sequence ID" value="NZ_CABJBH010000006.1"/>
</dbReference>
<dbReference type="InterPro" id="IPR039532">
    <property type="entry name" value="TetR_C_Firmicutes"/>
</dbReference>
<gene>
    <name evidence="2" type="ORF">GMA92_01235</name>
</gene>
<dbReference type="InterPro" id="IPR009057">
    <property type="entry name" value="Homeodomain-like_sf"/>
</dbReference>
<dbReference type="Proteomes" id="UP000487649">
    <property type="component" value="Unassembled WGS sequence"/>
</dbReference>
<dbReference type="InterPro" id="IPR001647">
    <property type="entry name" value="HTH_TetR"/>
</dbReference>
<dbReference type="GeneID" id="60058736"/>
<organism evidence="2 3">
    <name type="scientific">Turicibacter sanguinis</name>
    <dbReference type="NCBI Taxonomy" id="154288"/>
    <lineage>
        <taxon>Bacteria</taxon>
        <taxon>Bacillati</taxon>
        <taxon>Bacillota</taxon>
        <taxon>Erysipelotrichia</taxon>
        <taxon>Erysipelotrichales</taxon>
        <taxon>Turicibacteraceae</taxon>
        <taxon>Turicibacter</taxon>
    </lineage>
</organism>
<name>A0A173SBV3_9FIRM</name>
<dbReference type="GO" id="GO:0003677">
    <property type="term" value="F:DNA binding"/>
    <property type="evidence" value="ECO:0007669"/>
    <property type="project" value="UniProtKB-UniRule"/>
</dbReference>
<comment type="caution">
    <text evidence="2">The sequence shown here is derived from an EMBL/GenBank/DDBJ whole genome shotgun (WGS) entry which is preliminary data.</text>
</comment>
<dbReference type="InterPro" id="IPR050624">
    <property type="entry name" value="HTH-type_Tx_Regulator"/>
</dbReference>
<keyword evidence="1" id="KW-0238">DNA-binding</keyword>
<dbReference type="PANTHER" id="PTHR43479">
    <property type="entry name" value="ACREF/ENVCD OPERON REPRESSOR-RELATED"/>
    <property type="match status" value="1"/>
</dbReference>
<evidence type="ECO:0000313" key="3">
    <source>
        <dbReference type="Proteomes" id="UP000487649"/>
    </source>
</evidence>
<dbReference type="AlphaFoldDB" id="A0A173SBV3"/>
<dbReference type="Gene3D" id="1.10.357.10">
    <property type="entry name" value="Tetracycline Repressor, domain 2"/>
    <property type="match status" value="1"/>
</dbReference>
<dbReference type="PANTHER" id="PTHR43479:SF23">
    <property type="entry name" value="HTH TETR-TYPE DOMAIN-CONTAINING PROTEIN"/>
    <property type="match status" value="1"/>
</dbReference>
<sequence length="193" mass="22739">MKPKLEDRRVRRTKKLLKESFIELMSEKQIKDITVKDLTEHADLNRGTFYLHYLDIYDLLNQLEDEVIENVSMMIQDFNFRNSNQSTYLLLEQLFEYIYDNKHILKTFLQSHSQGHFFNKIQLLIKTIGLDTLKNLYQESDSIEYTLFLSFVSNGVIGVTEQWISDGMTLTPKEMALLIDNIINHGAKILIQK</sequence>
<protein>
    <submittedName>
        <fullName evidence="2">TetR/AcrR family transcriptional regulator</fullName>
    </submittedName>
</protein>
<evidence type="ECO:0000313" key="2">
    <source>
        <dbReference type="EMBL" id="MTK20059.1"/>
    </source>
</evidence>
<dbReference type="PROSITE" id="PS50977">
    <property type="entry name" value="HTH_TETR_2"/>
    <property type="match status" value="1"/>
</dbReference>
<dbReference type="EMBL" id="WMQE01000002">
    <property type="protein sequence ID" value="MTK20059.1"/>
    <property type="molecule type" value="Genomic_DNA"/>
</dbReference>
<dbReference type="OrthoDB" id="9810250at2"/>
<dbReference type="Pfam" id="PF14278">
    <property type="entry name" value="TetR_C_8"/>
    <property type="match status" value="1"/>
</dbReference>
<dbReference type="SUPFAM" id="SSF46689">
    <property type="entry name" value="Homeodomain-like"/>
    <property type="match status" value="1"/>
</dbReference>